<dbReference type="Gene3D" id="3.40.30.10">
    <property type="entry name" value="Glutaredoxin"/>
    <property type="match status" value="1"/>
</dbReference>
<dbReference type="InterPro" id="IPR036249">
    <property type="entry name" value="Thioredoxin-like_sf"/>
</dbReference>
<reference evidence="1 2" key="1">
    <citation type="submission" date="2020-01" db="EMBL/GenBank/DDBJ databases">
        <title>Genome analysis.</title>
        <authorList>
            <person name="Wu S."/>
            <person name="Wang G."/>
        </authorList>
    </citation>
    <scope>NUCLEOTIDE SEQUENCE [LARGE SCALE GENOMIC DNA]</scope>
    <source>
        <strain evidence="1 2">SYL130</strain>
    </source>
</reference>
<dbReference type="SUPFAM" id="SSF52833">
    <property type="entry name" value="Thioredoxin-like"/>
    <property type="match status" value="1"/>
</dbReference>
<proteinExistence type="predicted"/>
<dbReference type="RefSeq" id="WP_161818525.1">
    <property type="nucleotide sequence ID" value="NZ_JAACJS010000012.1"/>
</dbReference>
<evidence type="ECO:0000313" key="1">
    <source>
        <dbReference type="EMBL" id="NCI50218.1"/>
    </source>
</evidence>
<name>A0ABW9ZW07_9BACT</name>
<keyword evidence="2" id="KW-1185">Reference proteome</keyword>
<accession>A0ABW9ZW07</accession>
<dbReference type="Proteomes" id="UP000753802">
    <property type="component" value="Unassembled WGS sequence"/>
</dbReference>
<dbReference type="PROSITE" id="PS51257">
    <property type="entry name" value="PROKAR_LIPOPROTEIN"/>
    <property type="match status" value="1"/>
</dbReference>
<organism evidence="1 2">
    <name type="scientific">Sediminibacterium roseum</name>
    <dbReference type="NCBI Taxonomy" id="1978412"/>
    <lineage>
        <taxon>Bacteria</taxon>
        <taxon>Pseudomonadati</taxon>
        <taxon>Bacteroidota</taxon>
        <taxon>Chitinophagia</taxon>
        <taxon>Chitinophagales</taxon>
        <taxon>Chitinophagaceae</taxon>
        <taxon>Sediminibacterium</taxon>
    </lineage>
</organism>
<evidence type="ECO:0008006" key="3">
    <source>
        <dbReference type="Google" id="ProtNLM"/>
    </source>
</evidence>
<comment type="caution">
    <text evidence="1">The sequence shown here is derived from an EMBL/GenBank/DDBJ whole genome shotgun (WGS) entry which is preliminary data.</text>
</comment>
<sequence length="177" mass="20022">MLKLSCVTAVIFILLSCSGRNRLNDVRKYMVPFAEANNLTIPLDSLGAPYYTPNSGVAVPEKFRVVNFINTDCGNCFARMEEWAAFLRDNEIEASIVFVASGSLNDYFTGFVASKKDLPFYIYRDSSNYILNSRGLHQYEKESFLIDQSKKILLVGNPVTNPVLFGYFKTVIDEGYY</sequence>
<protein>
    <recommendedName>
        <fullName evidence="3">AhpC/TSA family protein</fullName>
    </recommendedName>
</protein>
<evidence type="ECO:0000313" key="2">
    <source>
        <dbReference type="Proteomes" id="UP000753802"/>
    </source>
</evidence>
<dbReference type="EMBL" id="JAACJS010000012">
    <property type="protein sequence ID" value="NCI50218.1"/>
    <property type="molecule type" value="Genomic_DNA"/>
</dbReference>
<gene>
    <name evidence="1" type="ORF">GWC95_09805</name>
</gene>